<keyword evidence="3" id="KW-1185">Reference proteome</keyword>
<accession>A0ABR9G1X7</accession>
<dbReference type="Pfam" id="PF08907">
    <property type="entry name" value="DUF1853"/>
    <property type="match status" value="1"/>
</dbReference>
<dbReference type="EMBL" id="RRZB01000051">
    <property type="protein sequence ID" value="MBE0464922.1"/>
    <property type="molecule type" value="Genomic_DNA"/>
</dbReference>
<evidence type="ECO:0000256" key="1">
    <source>
        <dbReference type="SAM" id="MobiDB-lite"/>
    </source>
</evidence>
<comment type="caution">
    <text evidence="2">The sequence shown here is derived from an EMBL/GenBank/DDBJ whole genome shotgun (WGS) entry which is preliminary data.</text>
</comment>
<feature type="region of interest" description="Disordered" evidence="1">
    <location>
        <begin position="1"/>
        <end position="21"/>
    </location>
</feature>
<gene>
    <name evidence="2" type="ORF">EI547_15885</name>
</gene>
<sequence length="353" mass="39706">MLNAPPAEGVCRERYPSPELPSSGSTVLCDLAWLALTPDLIELPPPIPDGGRPTLHELGLGHHLTAWLSALTPASLAAVSHQKATRMGHYHERLWHLLLDTAPNTRLLAKNVRIYHKRITLGELDMVYRTRDNPAPVHLEVAIKFYLGLPEGHGPANSLDRWIGPGGLDSLALKCAHLRRHQLPLSTTPLALATLAHWLTPRDTMPYSLNVGEFLTHRIAMPGVLFYPWHTPLPAPQGATLNHRRGLWCFLRDWPALVNSLVGCSMQSSMENSMESLDTPIRMAWLRKPHWLAPPKVEDFEPIAAVMPGVERLIEHYGPQQVMLYMPHQQRVERVFIVPNSWPRQVPLPSRMQ</sequence>
<dbReference type="RefSeq" id="WP_192539371.1">
    <property type="nucleotide sequence ID" value="NZ_RRZB01000051.1"/>
</dbReference>
<dbReference type="Proteomes" id="UP001645038">
    <property type="component" value="Unassembled WGS sequence"/>
</dbReference>
<evidence type="ECO:0000313" key="3">
    <source>
        <dbReference type="Proteomes" id="UP001645038"/>
    </source>
</evidence>
<dbReference type="InterPro" id="IPR015003">
    <property type="entry name" value="DUF1853"/>
</dbReference>
<protein>
    <submittedName>
        <fullName evidence="2">DUF1853 family protein</fullName>
    </submittedName>
</protein>
<proteinExistence type="predicted"/>
<reference evidence="2 3" key="1">
    <citation type="submission" date="2020-07" db="EMBL/GenBank/DDBJ databases">
        <title>Halophilic bacteria isolated from french cheeses.</title>
        <authorList>
            <person name="Kothe C.I."/>
            <person name="Farah-Kraiem B."/>
            <person name="Renault P."/>
            <person name="Dridi B."/>
        </authorList>
    </citation>
    <scope>NUCLEOTIDE SEQUENCE [LARGE SCALE GENOMIC DNA]</scope>
    <source>
        <strain evidence="2 3">FME20</strain>
    </source>
</reference>
<name>A0ABR9G1X7_9GAMM</name>
<evidence type="ECO:0000313" key="2">
    <source>
        <dbReference type="EMBL" id="MBE0464922.1"/>
    </source>
</evidence>
<organism evidence="2 3">
    <name type="scientific">Halomonas colorata</name>
    <dbReference type="NCBI Taxonomy" id="2742615"/>
    <lineage>
        <taxon>Bacteria</taxon>
        <taxon>Pseudomonadati</taxon>
        <taxon>Pseudomonadota</taxon>
        <taxon>Gammaproteobacteria</taxon>
        <taxon>Oceanospirillales</taxon>
        <taxon>Halomonadaceae</taxon>
        <taxon>Halomonas</taxon>
    </lineage>
</organism>